<proteinExistence type="predicted"/>
<keyword evidence="2" id="KW-1185">Reference proteome</keyword>
<dbReference type="AlphaFoldDB" id="A0A163JPY2"/>
<protein>
    <submittedName>
        <fullName evidence="1">Uncharacterized protein</fullName>
    </submittedName>
</protein>
<gene>
    <name evidence="1" type="primary">ABSGL_06699.1 scaffold 8661</name>
</gene>
<dbReference type="InParanoid" id="A0A163JPY2"/>
<reference evidence="1" key="1">
    <citation type="submission" date="2016-04" db="EMBL/GenBank/DDBJ databases">
        <authorList>
            <person name="Evans L.H."/>
            <person name="Alamgir A."/>
            <person name="Owens N."/>
            <person name="Weber N.D."/>
            <person name="Virtaneva K."/>
            <person name="Barbian K."/>
            <person name="Babar A."/>
            <person name="Rosenke K."/>
        </authorList>
    </citation>
    <scope>NUCLEOTIDE SEQUENCE [LARGE SCALE GENOMIC DNA]</scope>
    <source>
        <strain evidence="1">CBS 101.48</strain>
    </source>
</reference>
<organism evidence="1">
    <name type="scientific">Absidia glauca</name>
    <name type="common">Pin mould</name>
    <dbReference type="NCBI Taxonomy" id="4829"/>
    <lineage>
        <taxon>Eukaryota</taxon>
        <taxon>Fungi</taxon>
        <taxon>Fungi incertae sedis</taxon>
        <taxon>Mucoromycota</taxon>
        <taxon>Mucoromycotina</taxon>
        <taxon>Mucoromycetes</taxon>
        <taxon>Mucorales</taxon>
        <taxon>Cunninghamellaceae</taxon>
        <taxon>Absidia</taxon>
    </lineage>
</organism>
<evidence type="ECO:0000313" key="1">
    <source>
        <dbReference type="EMBL" id="SAM00963.1"/>
    </source>
</evidence>
<dbReference type="Proteomes" id="UP000078561">
    <property type="component" value="Unassembled WGS sequence"/>
</dbReference>
<evidence type="ECO:0000313" key="2">
    <source>
        <dbReference type="Proteomes" id="UP000078561"/>
    </source>
</evidence>
<name>A0A163JPY2_ABSGL</name>
<dbReference type="EMBL" id="LT553497">
    <property type="protein sequence ID" value="SAM00963.1"/>
    <property type="molecule type" value="Genomic_DNA"/>
</dbReference>
<accession>A0A163JPY2</accession>
<sequence length="115" mass="12040">MAAITILTCTAAGSTQHSTLTIMEHRQAMVATIPPHTAAIMVIDLQDCFETCTTDYATAAPTTTLKWATWAVALALAGGPMNETLAPPRTSGNGMQSTDDGSLCVGGDTHSRRFV</sequence>